<organism evidence="4 5">
    <name type="scientific">Exophiala dermatitidis</name>
    <name type="common">Black yeast-like fungus</name>
    <name type="synonym">Wangiella dermatitidis</name>
    <dbReference type="NCBI Taxonomy" id="5970"/>
    <lineage>
        <taxon>Eukaryota</taxon>
        <taxon>Fungi</taxon>
        <taxon>Dikarya</taxon>
        <taxon>Ascomycota</taxon>
        <taxon>Pezizomycotina</taxon>
        <taxon>Eurotiomycetes</taxon>
        <taxon>Chaetothyriomycetidae</taxon>
        <taxon>Chaetothyriales</taxon>
        <taxon>Herpotrichiellaceae</taxon>
        <taxon>Exophiala</taxon>
    </lineage>
</organism>
<dbReference type="Pfam" id="PF00069">
    <property type="entry name" value="Pkinase"/>
    <property type="match status" value="1"/>
</dbReference>
<dbReference type="Proteomes" id="UP001161757">
    <property type="component" value="Unassembled WGS sequence"/>
</dbReference>
<comment type="caution">
    <text evidence="4">The sequence shown here is derived from an EMBL/GenBank/DDBJ whole genome shotgun (WGS) entry which is preliminary data.</text>
</comment>
<dbReference type="Gene3D" id="1.10.510.10">
    <property type="entry name" value="Transferase(Phosphotransferase) domain 1"/>
    <property type="match status" value="1"/>
</dbReference>
<dbReference type="InterPro" id="IPR011009">
    <property type="entry name" value="Kinase-like_dom_sf"/>
</dbReference>
<reference evidence="4" key="1">
    <citation type="submission" date="2023-01" db="EMBL/GenBank/DDBJ databases">
        <title>Exophiala dermititidis isolated from Cystic Fibrosis Patient.</title>
        <authorList>
            <person name="Kurbessoian T."/>
            <person name="Crocker A."/>
            <person name="Murante D."/>
            <person name="Hogan D.A."/>
            <person name="Stajich J.E."/>
        </authorList>
    </citation>
    <scope>NUCLEOTIDE SEQUENCE</scope>
    <source>
        <strain evidence="4">Ex8</strain>
    </source>
</reference>
<dbReference type="InterPro" id="IPR051681">
    <property type="entry name" value="Ser/Thr_Kinases-Pseudokinases"/>
</dbReference>
<dbReference type="AlphaFoldDB" id="A0AAN6F2P4"/>
<accession>A0AAN6F2P4</accession>
<evidence type="ECO:0000256" key="2">
    <source>
        <dbReference type="ARBA" id="ARBA00022840"/>
    </source>
</evidence>
<protein>
    <recommendedName>
        <fullName evidence="3">Protein kinase domain-containing protein</fullName>
    </recommendedName>
</protein>
<dbReference type="PANTHER" id="PTHR44329">
    <property type="entry name" value="SERINE/THREONINE-PROTEIN KINASE TNNI3K-RELATED"/>
    <property type="match status" value="1"/>
</dbReference>
<keyword evidence="2" id="KW-0067">ATP-binding</keyword>
<dbReference type="InterPro" id="IPR000719">
    <property type="entry name" value="Prot_kinase_dom"/>
</dbReference>
<proteinExistence type="predicted"/>
<evidence type="ECO:0000256" key="1">
    <source>
        <dbReference type="ARBA" id="ARBA00022741"/>
    </source>
</evidence>
<dbReference type="GO" id="GO:0004674">
    <property type="term" value="F:protein serine/threonine kinase activity"/>
    <property type="evidence" value="ECO:0007669"/>
    <property type="project" value="TreeGrafter"/>
</dbReference>
<dbReference type="PROSITE" id="PS50011">
    <property type="entry name" value="PROTEIN_KINASE_DOM"/>
    <property type="match status" value="1"/>
</dbReference>
<keyword evidence="1" id="KW-0547">Nucleotide-binding</keyword>
<evidence type="ECO:0000259" key="3">
    <source>
        <dbReference type="PROSITE" id="PS50011"/>
    </source>
</evidence>
<gene>
    <name evidence="4" type="ORF">HRR80_000053</name>
</gene>
<dbReference type="PANTHER" id="PTHR44329:SF298">
    <property type="entry name" value="MIXED LINEAGE KINASE DOMAIN-LIKE PROTEIN"/>
    <property type="match status" value="1"/>
</dbReference>
<dbReference type="GO" id="GO:0005524">
    <property type="term" value="F:ATP binding"/>
    <property type="evidence" value="ECO:0007669"/>
    <property type="project" value="UniProtKB-KW"/>
</dbReference>
<sequence length="291" mass="32592">MLPEIQDEGKMLHSSVFSTVYLIDGKSVRKYPEASQFPDSPLVALENETCAYKTIGPHPRIARWIPAETAVAEYVEIEYYPHRSIRDYMQKQNNQVPLALRIKWGAQMIEALAVIHAKGVIHSDLKLEQYLLDNDMNARLSDFNAASCPGRPALGYEKATHFLPRPPEEDNTVRTDLFALGSTLYELAYGNFPYHELYPDEALLFSSSDSKLLAFYHQRQGADAQVERAYEQGLFPDVSGSFCQNTILGCWNGNFASAQEALLAYKSESRHMSAIDASCDAIATDEIKAAL</sequence>
<evidence type="ECO:0000313" key="5">
    <source>
        <dbReference type="Proteomes" id="UP001161757"/>
    </source>
</evidence>
<dbReference type="SUPFAM" id="SSF56112">
    <property type="entry name" value="Protein kinase-like (PK-like)"/>
    <property type="match status" value="1"/>
</dbReference>
<name>A0AAN6F2P4_EXODE</name>
<dbReference type="EMBL" id="JAJGCB010000001">
    <property type="protein sequence ID" value="KAJ8995274.1"/>
    <property type="molecule type" value="Genomic_DNA"/>
</dbReference>
<evidence type="ECO:0000313" key="4">
    <source>
        <dbReference type="EMBL" id="KAJ8995274.1"/>
    </source>
</evidence>
<feature type="domain" description="Protein kinase" evidence="3">
    <location>
        <begin position="6"/>
        <end position="291"/>
    </location>
</feature>